<dbReference type="Gene3D" id="3.40.50.2000">
    <property type="entry name" value="Glycogen Phosphorylase B"/>
    <property type="match status" value="1"/>
</dbReference>
<reference evidence="1" key="2">
    <citation type="journal article" date="2018" name="Nat. Commun.">
        <title>Tailed giant Tupanvirus possesses the most complete translational apparatus of the known virosphere.</title>
        <authorList>
            <person name="Abrahao J."/>
            <person name="Silva L."/>
            <person name="Silva L.S."/>
            <person name="Khalil J.Y.B."/>
            <person name="Rodrigues R."/>
            <person name="Arantes T."/>
            <person name="Assis F."/>
            <person name="Boratto P."/>
            <person name="Andrade M."/>
            <person name="Kroon E.G."/>
            <person name="Ribeiro B."/>
            <person name="Bergier I."/>
            <person name="Seligmann H."/>
            <person name="Ghigo E."/>
            <person name="Colson P."/>
            <person name="Levasseur A."/>
            <person name="Kroemer G."/>
            <person name="Raoult D."/>
            <person name="La Scola B."/>
        </authorList>
    </citation>
    <scope>NUCLEOTIDE SEQUENCE [LARGE SCALE GENOMIC DNA]</scope>
    <source>
        <strain evidence="1">Deep ocean</strain>
    </source>
</reference>
<evidence type="ECO:0008006" key="2">
    <source>
        <dbReference type="Google" id="ProtNLM"/>
    </source>
</evidence>
<dbReference type="SUPFAM" id="SSF53756">
    <property type="entry name" value="UDP-Glycosyltransferase/glycogen phosphorylase"/>
    <property type="match status" value="1"/>
</dbReference>
<dbReference type="KEGG" id="vg:80517214"/>
<dbReference type="EMBL" id="MF405918">
    <property type="protein sequence ID" value="QKU33913.1"/>
    <property type="molecule type" value="Genomic_DNA"/>
</dbReference>
<evidence type="ECO:0000313" key="1">
    <source>
        <dbReference type="EMBL" id="QKU33913.1"/>
    </source>
</evidence>
<organism evidence="1">
    <name type="scientific">Tupanvirus deep ocean</name>
    <dbReference type="NCBI Taxonomy" id="2126984"/>
    <lineage>
        <taxon>Viruses</taxon>
        <taxon>Varidnaviria</taxon>
        <taxon>Bamfordvirae</taxon>
        <taxon>Nucleocytoviricota</taxon>
        <taxon>Megaviricetes</taxon>
        <taxon>Imitervirales</taxon>
        <taxon>Mimiviridae</taxon>
        <taxon>Megamimivirinae</taxon>
        <taxon>Tupanvirus</taxon>
        <taxon>Tupanvirus altamarinense</taxon>
    </lineage>
</organism>
<protein>
    <recommendedName>
        <fullName evidence="2">Glycosyltransferase</fullName>
    </recommendedName>
</protein>
<name>A0A6N1NPI5_9VIRU</name>
<proteinExistence type="predicted"/>
<dbReference type="GeneID" id="80517214"/>
<sequence>MKFLIINDFNDINDINIRHFSLDKGHFIAKSLVKLGHDIYFLTTKNDYVKNGIKYTFIDNITKNFIDTMNYVVIVREPLFLEIMKKLPDIKTVISVAAQNRIGPKFIVKSDSPIWFTSKGFIVEMNQIFGIKGKDAVRKWIIDHVDYICAQNDDFANIGLRHGLQSKSILVSNMGITNEPVDYDQLVNPYDINHSYCIGESIKLTVGKALTPLYYLENPEKISEFNSKKYIIVYTGRIKTHNGKIFHNMKNIMNILGPEYELHIFPGSFTITSETGEITSHSGKNSNSLGLLRNTIFKDCKNVIIHYPYYHDDKYKYLYFADCGIDFSDLRPNKGKPLAGHAKILEYCEIGLPVVCEGNIHNLFLVKNGKNGIILKYMASDKEYAEAIKKIVSMPIDREYCRKITVQNENWDKKTIELVEQLNNK</sequence>
<dbReference type="RefSeq" id="YP_010780523.1">
    <property type="nucleotide sequence ID" value="NC_075038.1"/>
</dbReference>
<reference evidence="1" key="1">
    <citation type="submission" date="2017-06" db="EMBL/GenBank/DDBJ databases">
        <authorList>
            <person name="Assis F.L."/>
            <person name="Abrahao J.S."/>
            <person name="Silva L."/>
            <person name="Khalil J.B."/>
            <person name="Rodrigues R."/>
            <person name="Silva L.S."/>
            <person name="Boratto P."/>
            <person name="Andrade M."/>
            <person name="Kroon E.G."/>
            <person name="Ribeiro B."/>
            <person name="Bergier I."/>
            <person name="Seligmann H."/>
            <person name="Ghigo E."/>
            <person name="Colson P."/>
            <person name="Levasseur A."/>
            <person name="Raoult D."/>
            <person name="Scola B.L."/>
        </authorList>
    </citation>
    <scope>NUCLEOTIDE SEQUENCE</scope>
    <source>
        <strain evidence="1">Deep ocean</strain>
    </source>
</reference>
<accession>A0A6N1NPI5</accession>